<evidence type="ECO:0000313" key="2">
    <source>
        <dbReference type="Proteomes" id="UP001187192"/>
    </source>
</evidence>
<organism evidence="1 2">
    <name type="scientific">Ficus carica</name>
    <name type="common">Common fig</name>
    <dbReference type="NCBI Taxonomy" id="3494"/>
    <lineage>
        <taxon>Eukaryota</taxon>
        <taxon>Viridiplantae</taxon>
        <taxon>Streptophyta</taxon>
        <taxon>Embryophyta</taxon>
        <taxon>Tracheophyta</taxon>
        <taxon>Spermatophyta</taxon>
        <taxon>Magnoliopsida</taxon>
        <taxon>eudicotyledons</taxon>
        <taxon>Gunneridae</taxon>
        <taxon>Pentapetalae</taxon>
        <taxon>rosids</taxon>
        <taxon>fabids</taxon>
        <taxon>Rosales</taxon>
        <taxon>Moraceae</taxon>
        <taxon>Ficeae</taxon>
        <taxon>Ficus</taxon>
    </lineage>
</organism>
<dbReference type="EMBL" id="BTGU01000015">
    <property type="protein sequence ID" value="GMN42937.1"/>
    <property type="molecule type" value="Genomic_DNA"/>
</dbReference>
<reference evidence="1" key="1">
    <citation type="submission" date="2023-07" db="EMBL/GenBank/DDBJ databases">
        <title>draft genome sequence of fig (Ficus carica).</title>
        <authorList>
            <person name="Takahashi T."/>
            <person name="Nishimura K."/>
        </authorList>
    </citation>
    <scope>NUCLEOTIDE SEQUENCE</scope>
</reference>
<sequence>MYILDHLVLVPLRPITLQVWIGWAFGLAQQMLNDAQQLLFVLDDRGGWVGNGGCLCWLLPFIHPDLISICHPLGLALVSAGEAWFDDGMVELGCPIKKN</sequence>
<accession>A0AA88A1U7</accession>
<protein>
    <submittedName>
        <fullName evidence="1">Uncharacterized protein</fullName>
    </submittedName>
</protein>
<name>A0AA88A1U7_FICCA</name>
<dbReference type="AlphaFoldDB" id="A0AA88A1U7"/>
<comment type="caution">
    <text evidence="1">The sequence shown here is derived from an EMBL/GenBank/DDBJ whole genome shotgun (WGS) entry which is preliminary data.</text>
</comment>
<proteinExistence type="predicted"/>
<dbReference type="Proteomes" id="UP001187192">
    <property type="component" value="Unassembled WGS sequence"/>
</dbReference>
<gene>
    <name evidence="1" type="ORF">TIFTF001_012142</name>
</gene>
<keyword evidence="2" id="KW-1185">Reference proteome</keyword>
<evidence type="ECO:0000313" key="1">
    <source>
        <dbReference type="EMBL" id="GMN42937.1"/>
    </source>
</evidence>